<evidence type="ECO:0000256" key="4">
    <source>
        <dbReference type="ARBA" id="ARBA00022759"/>
    </source>
</evidence>
<dbReference type="GO" id="GO:0006508">
    <property type="term" value="P:proteolysis"/>
    <property type="evidence" value="ECO:0007669"/>
    <property type="project" value="InterPro"/>
</dbReference>
<keyword evidence="1" id="KW-0808">Transferase</keyword>
<dbReference type="InterPro" id="IPR043128">
    <property type="entry name" value="Rev_trsase/Diguanyl_cyclase"/>
</dbReference>
<dbReference type="GO" id="GO:0004190">
    <property type="term" value="F:aspartic-type endopeptidase activity"/>
    <property type="evidence" value="ECO:0007669"/>
    <property type="project" value="InterPro"/>
</dbReference>
<dbReference type="Gene3D" id="3.10.10.10">
    <property type="entry name" value="HIV Type 1 Reverse Transcriptase, subunit A, domain 1"/>
    <property type="match status" value="2"/>
</dbReference>
<evidence type="ECO:0000256" key="8">
    <source>
        <dbReference type="ARBA" id="ARBA00022908"/>
    </source>
</evidence>
<evidence type="ECO:0000313" key="16">
    <source>
        <dbReference type="Proteomes" id="UP000507470"/>
    </source>
</evidence>
<dbReference type="PROSITE" id="PS50878">
    <property type="entry name" value="RT_POL"/>
    <property type="match status" value="1"/>
</dbReference>
<dbReference type="Pfam" id="PF00078">
    <property type="entry name" value="RVT_1"/>
    <property type="match status" value="1"/>
</dbReference>
<dbReference type="Pfam" id="PF00077">
    <property type="entry name" value="RVP"/>
    <property type="match status" value="1"/>
</dbReference>
<dbReference type="InterPro" id="IPR043502">
    <property type="entry name" value="DNA/RNA_pol_sf"/>
</dbReference>
<keyword evidence="9" id="KW-0695">RNA-directed DNA polymerase</keyword>
<evidence type="ECO:0000256" key="5">
    <source>
        <dbReference type="ARBA" id="ARBA00022801"/>
    </source>
</evidence>
<feature type="region of interest" description="Disordered" evidence="11">
    <location>
        <begin position="1214"/>
        <end position="1234"/>
    </location>
</feature>
<dbReference type="GO" id="GO:0004519">
    <property type="term" value="F:endonuclease activity"/>
    <property type="evidence" value="ECO:0007669"/>
    <property type="project" value="UniProtKB-KW"/>
</dbReference>
<evidence type="ECO:0000256" key="2">
    <source>
        <dbReference type="ARBA" id="ARBA00022695"/>
    </source>
</evidence>
<sequence>MAKSVKFKNNFIANVETAIVNNNKIRIKLGTIYINALVDSGASVSVINEQLLKRAFYKKDVPPISYSDLTAIRGVCNTVHNVRGKIDLDIDVNELIMPFSFYIVNEVGFNLILGQDFLTAHKANINFSNHIVSFHENFTIATLESGKHEEKYFIAKTNKTLTLKARTENDVQLSINKIPRYTTVILEPHNNLINKHILGSNCLSVVKNTKVYYRILNPTTEDIVIKANSPIAKVWISKTKPICVLDDITKSETQFQDPIKEALDLNVQIDSSNITKEQHHKLLTLIGTNRSVFAKDASELGKTDIHYHNIETTTDSPVRSRRFQYSPKMQEVMESQIKTLKENDIIEETMSPYHSSVILVKKKQIIHIEEVLDTVGYSRAKIFSSLDLASGFHQVPLDEKSKHKTAFMTPQGQYQFKRLCFGLTNAPATFQMLMTKVLQELNWKIALIYIDDILVFSKNFDDHLEHLNLVFQKLKQAKLTLQPSKCHFAAKQVKYLGHIISEHGIQVDKSKTAAVSEYPIPKTVKHLRSFLGMCNYYRKFIQNYSKICSPLTTLLKKDVKFEWTTNQDNAFNTLKQKLTSAPILSFPDFEREFYLATDASDSAIGFVLGQKDDTGLEKVIAYGGRGLRDQGKRWHINHKEGLALVEAIKSFKPYIANNKFTVFTDSITVRWLNSSKDATGRLGRWSLFLQQYDFDIVHRPGTQNKNADALSRRDYTVDPKDKEYHSDEDLPEIGSIQAERKEHIAVTFEFGWENSTRIPEVLAIDEDQVKDPDEMLPTRQTLYQLQRNCPDFKPIFDYKLKGLVPDDAQKARSLVAKAYHYEIIEGILYHMLVQALCELCDVTRHYTSSYHPQTNAACERMNSYIIQSLRSYCNKEQTDWPDYIPPIMMAYRSTPATQSTQFSPFEILFGQPMRLPIDVSLIPKQTMPRETKQHVNELVNRLKLYREVAAKNQKDKQDKYTTQHDKNAVQPTFLAGAKVWLYCSRTPKGKSHKLVQRWTGPYRIMYKGPNNTFKIKNTETQKDVKSLIHAKRLKYYHNPLDRPNYLLPEYEDILLDAEEQDDEGSNIERNNELTELQNMQNEDNNQTQNEVQTQGSEQNDTSIPDKHNSQFKSSQKSNQGTLQNQTRKQNSQDIPFKSNEIEKLVEYSLYQGKPIYKVKFTGKPGTSWQDGSRIPENLKQEYHRQYNAKGRKRKRPGKLKYFESTQSQSIHAIQPHNSFKRTKQNSQQNNTSKIPFNELPKQTIVSVSLDRNQRESRYLVMQVNGQTYNELHMSNQIRPDVFKQFLNVLKQEEIKCLNSKNTLQPKYHVPVSQYQINTMQFTHHFTPTDRRDIPAQYSSAHGINRFRLKLIEHYARANGHDPSLY</sequence>
<keyword evidence="2" id="KW-0548">Nucleotidyltransferase</keyword>
<dbReference type="FunFam" id="3.30.70.270:FF:000020">
    <property type="entry name" value="Transposon Tf2-6 polyprotein-like Protein"/>
    <property type="match status" value="1"/>
</dbReference>
<feature type="compositionally biased region" description="Polar residues" evidence="11">
    <location>
        <begin position="1224"/>
        <end position="1234"/>
    </location>
</feature>
<evidence type="ECO:0000256" key="10">
    <source>
        <dbReference type="ARBA" id="ARBA00023268"/>
    </source>
</evidence>
<evidence type="ECO:0000256" key="9">
    <source>
        <dbReference type="ARBA" id="ARBA00022918"/>
    </source>
</evidence>
<dbReference type="InterPro" id="IPR018061">
    <property type="entry name" value="Retropepsins"/>
</dbReference>
<evidence type="ECO:0000256" key="7">
    <source>
        <dbReference type="ARBA" id="ARBA00022884"/>
    </source>
</evidence>
<keyword evidence="16" id="KW-1185">Reference proteome</keyword>
<dbReference type="Proteomes" id="UP000507470">
    <property type="component" value="Unassembled WGS sequence"/>
</dbReference>
<evidence type="ECO:0000256" key="3">
    <source>
        <dbReference type="ARBA" id="ARBA00022722"/>
    </source>
</evidence>
<dbReference type="SUPFAM" id="SSF53098">
    <property type="entry name" value="Ribonuclease H-like"/>
    <property type="match status" value="1"/>
</dbReference>
<dbReference type="PROSITE" id="PS00141">
    <property type="entry name" value="ASP_PROTEASE"/>
    <property type="match status" value="1"/>
</dbReference>
<dbReference type="GO" id="GO:0003964">
    <property type="term" value="F:RNA-directed DNA polymerase activity"/>
    <property type="evidence" value="ECO:0007669"/>
    <property type="project" value="UniProtKB-KW"/>
</dbReference>
<dbReference type="EMBL" id="CACVKT020000366">
    <property type="protein sequence ID" value="CAC5358582.1"/>
    <property type="molecule type" value="Genomic_DNA"/>
</dbReference>
<proteinExistence type="predicted"/>
<gene>
    <name evidence="15" type="ORF">MCOR_1780</name>
</gene>
<evidence type="ECO:0000256" key="1">
    <source>
        <dbReference type="ARBA" id="ARBA00022679"/>
    </source>
</evidence>
<dbReference type="Gene3D" id="3.30.420.10">
    <property type="entry name" value="Ribonuclease H-like superfamily/Ribonuclease H"/>
    <property type="match status" value="1"/>
</dbReference>
<feature type="domain" description="Integrase catalytic" evidence="14">
    <location>
        <begin position="715"/>
        <end position="912"/>
    </location>
</feature>
<dbReference type="Pfam" id="PF17919">
    <property type="entry name" value="RT_RNaseH_2"/>
    <property type="match status" value="1"/>
</dbReference>
<evidence type="ECO:0000256" key="6">
    <source>
        <dbReference type="ARBA" id="ARBA00022842"/>
    </source>
</evidence>
<keyword evidence="7" id="KW-0694">RNA-binding</keyword>
<dbReference type="InterPro" id="IPR001995">
    <property type="entry name" value="Peptidase_A2_cat"/>
</dbReference>
<evidence type="ECO:0000259" key="13">
    <source>
        <dbReference type="PROSITE" id="PS50878"/>
    </source>
</evidence>
<reference evidence="15 16" key="1">
    <citation type="submission" date="2020-06" db="EMBL/GenBank/DDBJ databases">
        <authorList>
            <person name="Li R."/>
            <person name="Bekaert M."/>
        </authorList>
    </citation>
    <scope>NUCLEOTIDE SEQUENCE [LARGE SCALE GENOMIC DNA]</scope>
    <source>
        <strain evidence="16">wild</strain>
    </source>
</reference>
<dbReference type="InterPro" id="IPR050951">
    <property type="entry name" value="Retrovirus_Pol_polyprotein"/>
</dbReference>
<feature type="compositionally biased region" description="Low complexity" evidence="11">
    <location>
        <begin position="1110"/>
        <end position="1119"/>
    </location>
</feature>
<evidence type="ECO:0000256" key="11">
    <source>
        <dbReference type="SAM" id="MobiDB-lite"/>
    </source>
</evidence>
<feature type="compositionally biased region" description="Polar residues" evidence="11">
    <location>
        <begin position="1083"/>
        <end position="1102"/>
    </location>
</feature>
<keyword evidence="10" id="KW-0511">Multifunctional enzyme</keyword>
<keyword evidence="3" id="KW-0540">Nuclease</keyword>
<dbReference type="OrthoDB" id="116078at2759"/>
<dbReference type="CDD" id="cd00303">
    <property type="entry name" value="retropepsin_like"/>
    <property type="match status" value="1"/>
</dbReference>
<dbReference type="InterPro" id="IPR001969">
    <property type="entry name" value="Aspartic_peptidase_AS"/>
</dbReference>
<keyword evidence="5" id="KW-0378">Hydrolase</keyword>
<keyword evidence="8" id="KW-0229">DNA integration</keyword>
<evidence type="ECO:0000313" key="15">
    <source>
        <dbReference type="EMBL" id="CAC5358582.1"/>
    </source>
</evidence>
<protein>
    <recommendedName>
        <fullName evidence="17">Reverse transcriptase</fullName>
    </recommendedName>
</protein>
<dbReference type="InterPro" id="IPR041577">
    <property type="entry name" value="RT_RNaseH_2"/>
</dbReference>
<dbReference type="PROSITE" id="PS50994">
    <property type="entry name" value="INTEGRASE"/>
    <property type="match status" value="1"/>
</dbReference>
<dbReference type="PANTHER" id="PTHR37984">
    <property type="entry name" value="PROTEIN CBG26694"/>
    <property type="match status" value="1"/>
</dbReference>
<dbReference type="Gene3D" id="2.40.70.10">
    <property type="entry name" value="Acid Proteases"/>
    <property type="match status" value="1"/>
</dbReference>
<dbReference type="Gene3D" id="3.30.70.270">
    <property type="match status" value="2"/>
</dbReference>
<dbReference type="GO" id="GO:0015074">
    <property type="term" value="P:DNA integration"/>
    <property type="evidence" value="ECO:0007669"/>
    <property type="project" value="UniProtKB-KW"/>
</dbReference>
<evidence type="ECO:0000259" key="14">
    <source>
        <dbReference type="PROSITE" id="PS50994"/>
    </source>
</evidence>
<feature type="region of interest" description="Disordered" evidence="11">
    <location>
        <begin position="1083"/>
        <end position="1135"/>
    </location>
</feature>
<dbReference type="PANTHER" id="PTHR37984:SF5">
    <property type="entry name" value="PROTEIN NYNRIN-LIKE"/>
    <property type="match status" value="1"/>
</dbReference>
<feature type="compositionally biased region" description="Polar residues" evidence="11">
    <location>
        <begin position="1120"/>
        <end position="1133"/>
    </location>
</feature>
<feature type="domain" description="Reverse transcriptase" evidence="13">
    <location>
        <begin position="307"/>
        <end position="500"/>
    </location>
</feature>
<keyword evidence="4" id="KW-0255">Endonuclease</keyword>
<dbReference type="GO" id="GO:0003723">
    <property type="term" value="F:RNA binding"/>
    <property type="evidence" value="ECO:0007669"/>
    <property type="project" value="UniProtKB-KW"/>
</dbReference>
<dbReference type="InterPro" id="IPR001584">
    <property type="entry name" value="Integrase_cat-core"/>
</dbReference>
<dbReference type="SUPFAM" id="SSF56672">
    <property type="entry name" value="DNA/RNA polymerases"/>
    <property type="match status" value="1"/>
</dbReference>
<dbReference type="PROSITE" id="PS50175">
    <property type="entry name" value="ASP_PROT_RETROV"/>
    <property type="match status" value="1"/>
</dbReference>
<organism evidence="15 16">
    <name type="scientific">Mytilus coruscus</name>
    <name type="common">Sea mussel</name>
    <dbReference type="NCBI Taxonomy" id="42192"/>
    <lineage>
        <taxon>Eukaryota</taxon>
        <taxon>Metazoa</taxon>
        <taxon>Spiralia</taxon>
        <taxon>Lophotrochozoa</taxon>
        <taxon>Mollusca</taxon>
        <taxon>Bivalvia</taxon>
        <taxon>Autobranchia</taxon>
        <taxon>Pteriomorphia</taxon>
        <taxon>Mytilida</taxon>
        <taxon>Mytiloidea</taxon>
        <taxon>Mytilidae</taxon>
        <taxon>Mytilinae</taxon>
        <taxon>Mytilus</taxon>
    </lineage>
</organism>
<feature type="domain" description="Peptidase A2" evidence="12">
    <location>
        <begin position="34"/>
        <end position="117"/>
    </location>
</feature>
<dbReference type="CDD" id="cd01647">
    <property type="entry name" value="RT_LTR"/>
    <property type="match status" value="1"/>
</dbReference>
<name>A0A6J7ZWQ2_MYTCO</name>
<dbReference type="SUPFAM" id="SSF50630">
    <property type="entry name" value="Acid proteases"/>
    <property type="match status" value="1"/>
</dbReference>
<dbReference type="InterPro" id="IPR000477">
    <property type="entry name" value="RT_dom"/>
</dbReference>
<keyword evidence="6" id="KW-0460">Magnesium</keyword>
<evidence type="ECO:0000259" key="12">
    <source>
        <dbReference type="PROSITE" id="PS50175"/>
    </source>
</evidence>
<dbReference type="InterPro" id="IPR021109">
    <property type="entry name" value="Peptidase_aspartic_dom_sf"/>
</dbReference>
<dbReference type="CDD" id="cd09274">
    <property type="entry name" value="RNase_HI_RT_Ty3"/>
    <property type="match status" value="1"/>
</dbReference>
<evidence type="ECO:0008006" key="17">
    <source>
        <dbReference type="Google" id="ProtNLM"/>
    </source>
</evidence>
<accession>A0A6J7ZWQ2</accession>
<dbReference type="InterPro" id="IPR012337">
    <property type="entry name" value="RNaseH-like_sf"/>
</dbReference>
<dbReference type="InterPro" id="IPR036397">
    <property type="entry name" value="RNaseH_sf"/>
</dbReference>